<name>A0ABP8C902_9ACTN</name>
<gene>
    <name evidence="1" type="ORF">GCM10022254_44030</name>
</gene>
<evidence type="ECO:0000313" key="2">
    <source>
        <dbReference type="Proteomes" id="UP001501710"/>
    </source>
</evidence>
<reference evidence="2" key="1">
    <citation type="journal article" date="2019" name="Int. J. Syst. Evol. Microbiol.">
        <title>The Global Catalogue of Microorganisms (GCM) 10K type strain sequencing project: providing services to taxonomists for standard genome sequencing and annotation.</title>
        <authorList>
            <consortium name="The Broad Institute Genomics Platform"/>
            <consortium name="The Broad Institute Genome Sequencing Center for Infectious Disease"/>
            <person name="Wu L."/>
            <person name="Ma J."/>
        </authorList>
    </citation>
    <scope>NUCLEOTIDE SEQUENCE [LARGE SCALE GENOMIC DNA]</scope>
    <source>
        <strain evidence="2">JCM 17440</strain>
    </source>
</reference>
<evidence type="ECO:0000313" key="1">
    <source>
        <dbReference type="EMBL" id="GAA4235847.1"/>
    </source>
</evidence>
<comment type="caution">
    <text evidence="1">The sequence shown here is derived from an EMBL/GenBank/DDBJ whole genome shotgun (WGS) entry which is preliminary data.</text>
</comment>
<dbReference type="RefSeq" id="WP_344899537.1">
    <property type="nucleotide sequence ID" value="NZ_BAABAS010000015.1"/>
</dbReference>
<protein>
    <submittedName>
        <fullName evidence="1">Uncharacterized protein</fullName>
    </submittedName>
</protein>
<dbReference type="Proteomes" id="UP001501710">
    <property type="component" value="Unassembled WGS sequence"/>
</dbReference>
<proteinExistence type="predicted"/>
<dbReference type="EMBL" id="BAABAS010000015">
    <property type="protein sequence ID" value="GAA4235847.1"/>
    <property type="molecule type" value="Genomic_DNA"/>
</dbReference>
<keyword evidence="2" id="KW-1185">Reference proteome</keyword>
<organism evidence="1 2">
    <name type="scientific">Actinomadura meridiana</name>
    <dbReference type="NCBI Taxonomy" id="559626"/>
    <lineage>
        <taxon>Bacteria</taxon>
        <taxon>Bacillati</taxon>
        <taxon>Actinomycetota</taxon>
        <taxon>Actinomycetes</taxon>
        <taxon>Streptosporangiales</taxon>
        <taxon>Thermomonosporaceae</taxon>
        <taxon>Actinomadura</taxon>
    </lineage>
</organism>
<accession>A0ABP8C902</accession>
<sequence>MTITTPAPVPSSGQARRSCGNACPAVRQHWGTPVAFATLDPAGLLSPAAARIGPEGPALQIVPPDEVFTDPAAATALFRASFDALTADFGQDLAPPAGRVDVEVRIWRHGYALPAAAHPADLVAWWVLAAGSAPERGESGALTFADPRTGSPLTPIPGRPWGRHLMIRPIPGAHIAVPGWLASSVVPVERRQHVLVAFASTGGTNPEDWEETPVR</sequence>